<feature type="signal peptide" evidence="1">
    <location>
        <begin position="1"/>
        <end position="21"/>
    </location>
</feature>
<protein>
    <recommendedName>
        <fullName evidence="4">Lipoprotein</fullName>
    </recommendedName>
</protein>
<comment type="caution">
    <text evidence="2">The sequence shown here is derived from an EMBL/GenBank/DDBJ whole genome shotgun (WGS) entry which is preliminary data.</text>
</comment>
<dbReference type="EMBL" id="JRWM01000033">
    <property type="protein sequence ID" value="KHA59010.1"/>
    <property type="molecule type" value="Genomic_DNA"/>
</dbReference>
<gene>
    <name evidence="2" type="ORF">NL53_18385</name>
</gene>
<evidence type="ECO:0008006" key="4">
    <source>
        <dbReference type="Google" id="ProtNLM"/>
    </source>
</evidence>
<organism evidence="2 3">
    <name type="scientific">Vibrio variabilis</name>
    <dbReference type="NCBI Taxonomy" id="990271"/>
    <lineage>
        <taxon>Bacteria</taxon>
        <taxon>Pseudomonadati</taxon>
        <taxon>Pseudomonadota</taxon>
        <taxon>Gammaproteobacteria</taxon>
        <taxon>Vibrionales</taxon>
        <taxon>Vibrionaceae</taxon>
        <taxon>Vibrio</taxon>
    </lineage>
</organism>
<dbReference type="RefSeq" id="WP_038217278.1">
    <property type="nucleotide sequence ID" value="NZ_JRWM01000033.1"/>
</dbReference>
<evidence type="ECO:0000313" key="2">
    <source>
        <dbReference type="EMBL" id="KHA59010.1"/>
    </source>
</evidence>
<name>A0ABR4Y6A9_9VIBR</name>
<feature type="chain" id="PRO_5045520560" description="Lipoprotein" evidence="1">
    <location>
        <begin position="22"/>
        <end position="392"/>
    </location>
</feature>
<keyword evidence="3" id="KW-1185">Reference proteome</keyword>
<accession>A0ABR4Y6A9</accession>
<keyword evidence="1" id="KW-0732">Signal</keyword>
<evidence type="ECO:0000313" key="3">
    <source>
        <dbReference type="Proteomes" id="UP000030520"/>
    </source>
</evidence>
<proteinExistence type="predicted"/>
<evidence type="ECO:0000256" key="1">
    <source>
        <dbReference type="SAM" id="SignalP"/>
    </source>
</evidence>
<sequence>MKTITTTLLFAAMLTAGCTSTDNTSKTKIEPHVVHGVNIEPVPAQFSDYSRAGYDRYVGVKAPNGKSIHILIMDRLTEHQIVKAVNVLKHYLEPVSGTEFGRADQKAKIANTMANNHAVLKLMNYHDAPKYNDDLDGQPLFEEEIQVEGGKWYVNQDYNEHRDASYEEILHLVHDYGIGVHNSPEGNEIALPNFAKRFNTIQQNSLHSAYNPPADILKEWQDEVSVDQEYFAAVIDSYYGLWGAFQGEGMWGMYKVKTRQDFDTLDPNAKAITEQIFAKTLTYDAYIDDSFTGTFKMRFDAKVTYTHHSQYLTKLTLSGSHDSDVQLNQYDNIIKGNSGENTVVASGARADYTIERDSGGQVRLTDTISDRDGTNTLSNIEKIQFTDQTVTL</sequence>
<reference evidence="2 3" key="1">
    <citation type="submission" date="2014-10" db="EMBL/GenBank/DDBJ databases">
        <title>Genome sequencing of Vibrio variabilis T01.</title>
        <authorList>
            <person name="Chan K.-G."/>
            <person name="Mohamad N.I."/>
        </authorList>
    </citation>
    <scope>NUCLEOTIDE SEQUENCE [LARGE SCALE GENOMIC DNA]</scope>
    <source>
        <strain evidence="2 3">T01</strain>
    </source>
</reference>
<dbReference type="Proteomes" id="UP000030520">
    <property type="component" value="Unassembled WGS sequence"/>
</dbReference>
<dbReference type="PROSITE" id="PS51257">
    <property type="entry name" value="PROKAR_LIPOPROTEIN"/>
    <property type="match status" value="1"/>
</dbReference>